<accession>A0A0C1YMN3</accession>
<dbReference type="Proteomes" id="UP000031572">
    <property type="component" value="Unassembled WGS sequence"/>
</dbReference>
<feature type="region of interest" description="Disordered" evidence="1">
    <location>
        <begin position="22"/>
        <end position="64"/>
    </location>
</feature>
<feature type="chain" id="PRO_5002143222" description="Secreted protein" evidence="2">
    <location>
        <begin position="26"/>
        <end position="80"/>
    </location>
</feature>
<name>A0A0C1YMN3_9BURK</name>
<sequence length="80" mass="8387">MLDSKQKAALATALLSLLSASASSAAAKEAGREKRPSRCDQANDRLPRQNRGITQEHMEGDLAGNQAVVLCNENGGAGHE</sequence>
<dbReference type="RefSeq" id="WP_157691702.1">
    <property type="nucleotide sequence ID" value="NZ_JWJG01000028.1"/>
</dbReference>
<gene>
    <name evidence="3" type="ORF">TSA66_14880</name>
</gene>
<dbReference type="EMBL" id="JWJG01000028">
    <property type="protein sequence ID" value="KIF81792.1"/>
    <property type="molecule type" value="Genomic_DNA"/>
</dbReference>
<evidence type="ECO:0000313" key="3">
    <source>
        <dbReference type="EMBL" id="KIF81792.1"/>
    </source>
</evidence>
<dbReference type="AlphaFoldDB" id="A0A0C1YMN3"/>
<organism evidence="3 4">
    <name type="scientific">Noviherbaspirillum autotrophicum</name>
    <dbReference type="NCBI Taxonomy" id="709839"/>
    <lineage>
        <taxon>Bacteria</taxon>
        <taxon>Pseudomonadati</taxon>
        <taxon>Pseudomonadota</taxon>
        <taxon>Betaproteobacteria</taxon>
        <taxon>Burkholderiales</taxon>
        <taxon>Oxalobacteraceae</taxon>
        <taxon>Noviherbaspirillum</taxon>
    </lineage>
</organism>
<evidence type="ECO:0000256" key="2">
    <source>
        <dbReference type="SAM" id="SignalP"/>
    </source>
</evidence>
<evidence type="ECO:0000313" key="4">
    <source>
        <dbReference type="Proteomes" id="UP000031572"/>
    </source>
</evidence>
<evidence type="ECO:0008006" key="5">
    <source>
        <dbReference type="Google" id="ProtNLM"/>
    </source>
</evidence>
<proteinExistence type="predicted"/>
<feature type="signal peptide" evidence="2">
    <location>
        <begin position="1"/>
        <end position="25"/>
    </location>
</feature>
<reference evidence="3 4" key="1">
    <citation type="submission" date="2014-12" db="EMBL/GenBank/DDBJ databases">
        <title>Denitrispirillum autotrophicum gen. nov., sp. nov., Denitrifying, Facultatively Autotrophic Bacteria Isolated from Rice Paddy Soil.</title>
        <authorList>
            <person name="Ishii S."/>
            <person name="Ashida N."/>
            <person name="Ohno H."/>
            <person name="Otsuka S."/>
            <person name="Yokota A."/>
            <person name="Senoo K."/>
        </authorList>
    </citation>
    <scope>NUCLEOTIDE SEQUENCE [LARGE SCALE GENOMIC DNA]</scope>
    <source>
        <strain evidence="3 4">TSA66</strain>
    </source>
</reference>
<protein>
    <recommendedName>
        <fullName evidence="5">Secreted protein</fullName>
    </recommendedName>
</protein>
<feature type="compositionally biased region" description="Basic and acidic residues" evidence="1">
    <location>
        <begin position="29"/>
        <end position="47"/>
    </location>
</feature>
<keyword evidence="2" id="KW-0732">Signal</keyword>
<keyword evidence="4" id="KW-1185">Reference proteome</keyword>
<evidence type="ECO:0000256" key="1">
    <source>
        <dbReference type="SAM" id="MobiDB-lite"/>
    </source>
</evidence>
<comment type="caution">
    <text evidence="3">The sequence shown here is derived from an EMBL/GenBank/DDBJ whole genome shotgun (WGS) entry which is preliminary data.</text>
</comment>